<feature type="compositionally biased region" description="Low complexity" evidence="13">
    <location>
        <begin position="476"/>
        <end position="486"/>
    </location>
</feature>
<evidence type="ECO:0000256" key="5">
    <source>
        <dbReference type="ARBA" id="ARBA00022692"/>
    </source>
</evidence>
<keyword evidence="4" id="KW-0808">Transferase</keyword>
<feature type="domain" description="Protein kinase" evidence="15">
    <location>
        <begin position="45"/>
        <end position="300"/>
    </location>
</feature>
<dbReference type="GO" id="GO:0004674">
    <property type="term" value="F:protein serine/threonine kinase activity"/>
    <property type="evidence" value="ECO:0007669"/>
    <property type="project" value="UniProtKB-KW"/>
</dbReference>
<evidence type="ECO:0000259" key="15">
    <source>
        <dbReference type="PROSITE" id="PS50011"/>
    </source>
</evidence>
<comment type="cofactor">
    <cofactor evidence="1">
        <name>Mg(2+)</name>
        <dbReference type="ChEBI" id="CHEBI:18420"/>
    </cofactor>
</comment>
<dbReference type="InterPro" id="IPR008271">
    <property type="entry name" value="Ser/Thr_kinase_AS"/>
</dbReference>
<sequence length="1569" mass="175543">MGIEPSGSGRIKVDEHYPSELDEPPPFDVKRIENIRSNVKFDTLYQVSKLLGDGKFGKVYCVIEKATGHEFAAKFIKIRKEADRAEVEREVSILTQLRHPRIAQIYDAFYTTTNDVVLIMEIVRGGELFDRVAEESYELSELAVVMIICQLCEAIDYIHKQHILHLDVKPENIMCVSLTGNRIKLIDFGLARHYDGTQELKYMAGTPEFAAPEVIKFEKLDYHTDMWSVGVITYILLSGYSPFLGDNLGETYCNVEKGVWEFTEEFDTVSDEAKDFISKLLVYDQRKRMLPHECLQHPWIAKHRQKAACNAILEKPLNAPTLDNKQIMRYNAKRKFRRMIIYVKFLIEMNRLRNSLRSRMSSNGHKFFDPLLKMAEEKEQKISEVCSSSGATTSGLNSLVHKAIESKRKGSEASHLSHLSMIVEELDDSSEKPKKRASKDSATENKTKIDEPVKKKSIKKSDGTTVEKKKKSVADSEVTAESVTSEEMAKKKRMSADGVKVLMKKVNEEPTGEIKRSASTSEKKLAPVVEELKRASVGNAVNGIEKKTAVKKATVEDKTVIVKEDEKKPVKTEKATNKKPLSEEKKALKKALAEKHEEMERKEAMKASDEDKKMMKKVEKSKKEDSSESTKENNTDEALKPKRSGALRKRDKSIDTVLNSVPEPTTLLKTSGSQVATSYSIVENVKPHGEVVKSEKIIVKKKSLKSKDLEAKSKDVAAKISSQILENKEALPKISTHTVAFEPSPAVKKLPSKIKKLIAEKIDDLPSKDSKKKTTLVLKAEETETTSVKTTTSVKRKTQSSEKKVEHNSDGKSVQSLQKQKSQQDDVKISQVTTKTEETPSMPTPQLSIKKSVLKHVIAKSTAEKELKETNQQATTKTQSVIKKDSTETSLQVSSKVSGEKATSAKISEAKVSKKKMQLTVEEPRKSSLKKTNANITEELTNKLDIEKDNKKASIKATQLTTVKIGPELSSETSSNKSVRINVDSSKRSSVKSHVSSVSTRDSSEERKKVRFAEDVSKPPPYLPRLPKFGPGLQKMKSESSLHKTVNTNGLAKKNHQDDVALGRKSSLFTDVDYTPREDFSFENLREKLTRRVSDAFEDQNNSSKPRKMITIPPTNSVKDRLRHSIRKPAQKTDDRQTEWASLVVGAGLTFFAAVQFTIYFASVWPYLLQLDPFISEQFFGFINASYSLGQALFCPIFGYWCNRIGQCKLPIQTGIVVMIVGNLMFLLCPVLPIPPKWTMLFSRLITGCGGGIISVLKNYAVTASTVSDRSRSISLNAGCFALGLTFGPAIQIFFTPLKYPGIILGGGINIDMYTAPAFFGIIMNAISMCLVILFFKESTVGITPKITDDENSRFYALPKPNKIAIFACITTRFAQMFVITNLETINHRIGTIVGLMGLILFHLVSYPWWFLPGKITYQEVYITVNGTSVLNPDPIGCRPTLKWCDDVPPINQYVYIISYIIICGFSFTIINICMNTVFSTVLGPRNQGTMQGILLLSGSVARMLGPVFISNLFTIAGPRPAWILEIIFAGVSASLWIIFYKKLVPLQLPHTMSAGTMYKNKHGSVYKF</sequence>
<evidence type="ECO:0000313" key="17">
    <source>
        <dbReference type="Proteomes" id="UP000494206"/>
    </source>
</evidence>
<feature type="transmembrane region" description="Helical" evidence="14">
    <location>
        <begin position="1390"/>
        <end position="1410"/>
    </location>
</feature>
<dbReference type="Pfam" id="PF07690">
    <property type="entry name" value="MFS_1"/>
    <property type="match status" value="1"/>
</dbReference>
<dbReference type="Gene3D" id="1.10.510.10">
    <property type="entry name" value="Transferase(Phosphotransferase) domain 1"/>
    <property type="match status" value="1"/>
</dbReference>
<evidence type="ECO:0000256" key="7">
    <source>
        <dbReference type="ARBA" id="ARBA00022777"/>
    </source>
</evidence>
<proteinExistence type="predicted"/>
<gene>
    <name evidence="16" type="ORF">CBOVIS_LOCUS11764</name>
</gene>
<dbReference type="GO" id="GO:0005634">
    <property type="term" value="C:nucleus"/>
    <property type="evidence" value="ECO:0007669"/>
    <property type="project" value="TreeGrafter"/>
</dbReference>
<dbReference type="EMBL" id="CADEPM010000010">
    <property type="protein sequence ID" value="CAB3410208.1"/>
    <property type="molecule type" value="Genomic_DNA"/>
</dbReference>
<dbReference type="SMART" id="SM00220">
    <property type="entry name" value="S_TKc"/>
    <property type="match status" value="1"/>
</dbReference>
<dbReference type="InterPro" id="IPR017441">
    <property type="entry name" value="Protein_kinase_ATP_BS"/>
</dbReference>
<dbReference type="SUPFAM" id="SSF56112">
    <property type="entry name" value="Protein kinase-like (PK-like)"/>
    <property type="match status" value="1"/>
</dbReference>
<dbReference type="CDD" id="cd17326">
    <property type="entry name" value="MFS_MFSD8"/>
    <property type="match status" value="1"/>
</dbReference>
<feature type="compositionally biased region" description="Polar residues" evidence="13">
    <location>
        <begin position="839"/>
        <end position="848"/>
    </location>
</feature>
<feature type="region of interest" description="Disordered" evidence="13">
    <location>
        <begin position="562"/>
        <end position="657"/>
    </location>
</feature>
<dbReference type="GO" id="GO:0005524">
    <property type="term" value="F:ATP binding"/>
    <property type="evidence" value="ECO:0007669"/>
    <property type="project" value="UniProtKB-UniRule"/>
</dbReference>
<accession>A0A8S1FF90</accession>
<comment type="caution">
    <text evidence="16">The sequence shown here is derived from an EMBL/GenBank/DDBJ whole genome shotgun (WGS) entry which is preliminary data.</text>
</comment>
<dbReference type="GO" id="GO:0035556">
    <property type="term" value="P:intracellular signal transduction"/>
    <property type="evidence" value="ECO:0007669"/>
    <property type="project" value="TreeGrafter"/>
</dbReference>
<dbReference type="GO" id="GO:0016020">
    <property type="term" value="C:membrane"/>
    <property type="evidence" value="ECO:0007669"/>
    <property type="project" value="UniProtKB-SubCell"/>
</dbReference>
<feature type="transmembrane region" description="Helical" evidence="14">
    <location>
        <begin position="1457"/>
        <end position="1482"/>
    </location>
</feature>
<evidence type="ECO:0000256" key="6">
    <source>
        <dbReference type="ARBA" id="ARBA00022741"/>
    </source>
</evidence>
<dbReference type="FunFam" id="3.30.200.20:FF:000918">
    <property type="entry name" value="Myosin Light Chain Kinase related"/>
    <property type="match status" value="1"/>
</dbReference>
<feature type="transmembrane region" description="Helical" evidence="14">
    <location>
        <begin position="1182"/>
        <end position="1202"/>
    </location>
</feature>
<keyword evidence="6 12" id="KW-0547">Nucleotide-binding</keyword>
<evidence type="ECO:0000313" key="16">
    <source>
        <dbReference type="EMBL" id="CAB3410208.1"/>
    </source>
</evidence>
<evidence type="ECO:0000256" key="4">
    <source>
        <dbReference type="ARBA" id="ARBA00022679"/>
    </source>
</evidence>
<evidence type="ECO:0000256" key="1">
    <source>
        <dbReference type="ARBA" id="ARBA00001946"/>
    </source>
</evidence>
<reference evidence="16 17" key="1">
    <citation type="submission" date="2020-04" db="EMBL/GenBank/DDBJ databases">
        <authorList>
            <person name="Laetsch R D."/>
            <person name="Stevens L."/>
            <person name="Kumar S."/>
            <person name="Blaxter L. M."/>
        </authorList>
    </citation>
    <scope>NUCLEOTIDE SEQUENCE [LARGE SCALE GENOMIC DNA]</scope>
</reference>
<feature type="compositionally biased region" description="Basic and acidic residues" evidence="13">
    <location>
        <begin position="799"/>
        <end position="810"/>
    </location>
</feature>
<feature type="compositionally biased region" description="Basic residues" evidence="13">
    <location>
        <begin position="641"/>
        <end position="651"/>
    </location>
</feature>
<comment type="subcellular location">
    <subcellularLocation>
        <location evidence="2">Membrane</location>
        <topology evidence="2">Multi-pass membrane protein</topology>
    </subcellularLocation>
</comment>
<dbReference type="GO" id="GO:0022857">
    <property type="term" value="F:transmembrane transporter activity"/>
    <property type="evidence" value="ECO:0007669"/>
    <property type="project" value="InterPro"/>
</dbReference>
<keyword evidence="3" id="KW-0723">Serine/threonine-protein kinase</keyword>
<evidence type="ECO:0000256" key="8">
    <source>
        <dbReference type="ARBA" id="ARBA00022840"/>
    </source>
</evidence>
<keyword evidence="5 14" id="KW-0812">Transmembrane</keyword>
<dbReference type="FunFam" id="1.10.510.10:FF:000571">
    <property type="entry name" value="Maternal embryonic leucine zipper kinase"/>
    <property type="match status" value="1"/>
</dbReference>
<dbReference type="OrthoDB" id="10260894at2759"/>
<feature type="compositionally biased region" description="Basic and acidic residues" evidence="13">
    <location>
        <begin position="438"/>
        <end position="467"/>
    </location>
</feature>
<feature type="compositionally biased region" description="Basic and acidic residues" evidence="13">
    <location>
        <begin position="562"/>
        <end position="640"/>
    </location>
</feature>
<dbReference type="InterPro" id="IPR011009">
    <property type="entry name" value="Kinase-like_dom_sf"/>
</dbReference>
<keyword evidence="8 12" id="KW-0067">ATP-binding</keyword>
<keyword evidence="9" id="KW-0460">Magnesium</keyword>
<dbReference type="PANTHER" id="PTHR24342">
    <property type="entry name" value="SERINE/THREONINE-PROTEIN KINASE 17"/>
    <property type="match status" value="1"/>
</dbReference>
<keyword evidence="7" id="KW-0418">Kinase</keyword>
<dbReference type="InterPro" id="IPR001958">
    <property type="entry name" value="Tet-R_TetA/multi-R_MdtG-like"/>
</dbReference>
<name>A0A8S1FF90_9PELO</name>
<dbReference type="PANTHER" id="PTHR24342:SF20">
    <property type="entry name" value="MYOSIN LIGHT CHAIN KINASE, SMOOTH MUSCLE"/>
    <property type="match status" value="1"/>
</dbReference>
<feature type="region of interest" description="Disordered" evidence="13">
    <location>
        <begin position="424"/>
        <end position="496"/>
    </location>
</feature>
<feature type="transmembrane region" description="Helical" evidence="14">
    <location>
        <begin position="1241"/>
        <end position="1262"/>
    </location>
</feature>
<keyword evidence="11 14" id="KW-0472">Membrane</keyword>
<evidence type="ECO:0000256" key="13">
    <source>
        <dbReference type="SAM" id="MobiDB-lite"/>
    </source>
</evidence>
<feature type="region of interest" description="Disordered" evidence="13">
    <location>
        <begin position="769"/>
        <end position="848"/>
    </location>
</feature>
<feature type="transmembrane region" description="Helical" evidence="14">
    <location>
        <begin position="1494"/>
        <end position="1516"/>
    </location>
</feature>
<feature type="region of interest" description="Disordered" evidence="13">
    <location>
        <begin position="1"/>
        <end position="24"/>
    </location>
</feature>
<evidence type="ECO:0000256" key="11">
    <source>
        <dbReference type="ARBA" id="ARBA00023136"/>
    </source>
</evidence>
<dbReference type="InterPro" id="IPR011701">
    <property type="entry name" value="MFS"/>
</dbReference>
<dbReference type="CDD" id="cd14103">
    <property type="entry name" value="STKc_MLCK"/>
    <property type="match status" value="1"/>
</dbReference>
<feature type="compositionally biased region" description="Low complexity" evidence="13">
    <location>
        <begin position="812"/>
        <end position="821"/>
    </location>
</feature>
<feature type="transmembrane region" description="Helical" evidence="14">
    <location>
        <begin position="1274"/>
        <end position="1295"/>
    </location>
</feature>
<feature type="transmembrane region" description="Helical" evidence="14">
    <location>
        <begin position="1214"/>
        <end position="1235"/>
    </location>
</feature>
<dbReference type="PROSITE" id="PS50011">
    <property type="entry name" value="PROTEIN_KINASE_DOM"/>
    <property type="match status" value="1"/>
</dbReference>
<feature type="binding site" evidence="12">
    <location>
        <position position="74"/>
    </location>
    <ligand>
        <name>ATP</name>
        <dbReference type="ChEBI" id="CHEBI:30616"/>
    </ligand>
</feature>
<evidence type="ECO:0000256" key="9">
    <source>
        <dbReference type="ARBA" id="ARBA00022842"/>
    </source>
</evidence>
<dbReference type="Gene3D" id="3.30.200.20">
    <property type="entry name" value="Phosphorylase Kinase, domain 1"/>
    <property type="match status" value="1"/>
</dbReference>
<keyword evidence="10 14" id="KW-1133">Transmembrane helix</keyword>
<feature type="compositionally biased region" description="Basic and acidic residues" evidence="13">
    <location>
        <begin position="1002"/>
        <end position="1017"/>
    </location>
</feature>
<keyword evidence="17" id="KW-1185">Reference proteome</keyword>
<dbReference type="PROSITE" id="PS00107">
    <property type="entry name" value="PROTEIN_KINASE_ATP"/>
    <property type="match status" value="1"/>
</dbReference>
<feature type="compositionally biased region" description="Low complexity" evidence="13">
    <location>
        <begin position="992"/>
        <end position="1001"/>
    </location>
</feature>
<dbReference type="InterPro" id="IPR036259">
    <property type="entry name" value="MFS_trans_sf"/>
</dbReference>
<dbReference type="PRINTS" id="PR01035">
    <property type="entry name" value="TCRTETA"/>
</dbReference>
<evidence type="ECO:0000256" key="2">
    <source>
        <dbReference type="ARBA" id="ARBA00004141"/>
    </source>
</evidence>
<evidence type="ECO:0000256" key="10">
    <source>
        <dbReference type="ARBA" id="ARBA00022989"/>
    </source>
</evidence>
<dbReference type="PROSITE" id="PS00108">
    <property type="entry name" value="PROTEIN_KINASE_ST"/>
    <property type="match status" value="1"/>
</dbReference>
<feature type="transmembrane region" description="Helical" evidence="14">
    <location>
        <begin position="1522"/>
        <end position="1541"/>
    </location>
</feature>
<feature type="region of interest" description="Disordered" evidence="13">
    <location>
        <begin position="968"/>
        <end position="1030"/>
    </location>
</feature>
<protein>
    <recommendedName>
        <fullName evidence="15">Protein kinase domain-containing protein</fullName>
    </recommendedName>
</protein>
<feature type="compositionally biased region" description="Polar residues" evidence="13">
    <location>
        <begin position="970"/>
        <end position="979"/>
    </location>
</feature>
<dbReference type="Pfam" id="PF00069">
    <property type="entry name" value="Pkinase"/>
    <property type="match status" value="1"/>
</dbReference>
<organism evidence="16 17">
    <name type="scientific">Caenorhabditis bovis</name>
    <dbReference type="NCBI Taxonomy" id="2654633"/>
    <lineage>
        <taxon>Eukaryota</taxon>
        <taxon>Metazoa</taxon>
        <taxon>Ecdysozoa</taxon>
        <taxon>Nematoda</taxon>
        <taxon>Chromadorea</taxon>
        <taxon>Rhabditida</taxon>
        <taxon>Rhabditina</taxon>
        <taxon>Rhabditomorpha</taxon>
        <taxon>Rhabditoidea</taxon>
        <taxon>Rhabditidae</taxon>
        <taxon>Peloderinae</taxon>
        <taxon>Caenorhabditis</taxon>
    </lineage>
</organism>
<dbReference type="InterPro" id="IPR000719">
    <property type="entry name" value="Prot_kinase_dom"/>
</dbReference>
<evidence type="ECO:0000256" key="3">
    <source>
        <dbReference type="ARBA" id="ARBA00022527"/>
    </source>
</evidence>
<evidence type="ECO:0000256" key="14">
    <source>
        <dbReference type="SAM" id="Phobius"/>
    </source>
</evidence>
<feature type="transmembrane region" description="Helical" evidence="14">
    <location>
        <begin position="1315"/>
        <end position="1336"/>
    </location>
</feature>
<evidence type="ECO:0000256" key="12">
    <source>
        <dbReference type="PROSITE-ProRule" id="PRU10141"/>
    </source>
</evidence>
<dbReference type="Gene3D" id="1.20.1250.20">
    <property type="entry name" value="MFS general substrate transporter like domains"/>
    <property type="match status" value="1"/>
</dbReference>
<dbReference type="SUPFAM" id="SSF103473">
    <property type="entry name" value="MFS general substrate transporter"/>
    <property type="match status" value="1"/>
</dbReference>
<dbReference type="GO" id="GO:0043065">
    <property type="term" value="P:positive regulation of apoptotic process"/>
    <property type="evidence" value="ECO:0007669"/>
    <property type="project" value="TreeGrafter"/>
</dbReference>
<feature type="region of interest" description="Disordered" evidence="13">
    <location>
        <begin position="912"/>
        <end position="934"/>
    </location>
</feature>
<dbReference type="Proteomes" id="UP000494206">
    <property type="component" value="Unassembled WGS sequence"/>
</dbReference>